<dbReference type="InterPro" id="IPR053150">
    <property type="entry name" value="Teicoplanin_resist-assoc"/>
</dbReference>
<dbReference type="Pfam" id="PF04892">
    <property type="entry name" value="VanZ"/>
    <property type="match status" value="1"/>
</dbReference>
<feature type="transmembrane region" description="Helical" evidence="1">
    <location>
        <begin position="155"/>
        <end position="174"/>
    </location>
</feature>
<dbReference type="RefSeq" id="WP_029335722.1">
    <property type="nucleotide sequence ID" value="NZ_UGGP01000001.1"/>
</dbReference>
<dbReference type="EMBL" id="UGGP01000001">
    <property type="protein sequence ID" value="STO08833.1"/>
    <property type="molecule type" value="Genomic_DNA"/>
</dbReference>
<feature type="transmembrane region" description="Helical" evidence="1">
    <location>
        <begin position="123"/>
        <end position="143"/>
    </location>
</feature>
<organism evidence="3 4">
    <name type="scientific">Exiguobacterium aurantiacum</name>
    <dbReference type="NCBI Taxonomy" id="33987"/>
    <lineage>
        <taxon>Bacteria</taxon>
        <taxon>Bacillati</taxon>
        <taxon>Bacillota</taxon>
        <taxon>Bacilli</taxon>
        <taxon>Bacillales</taxon>
        <taxon>Bacillales Family XII. Incertae Sedis</taxon>
        <taxon>Exiguobacterium</taxon>
    </lineage>
</organism>
<gene>
    <name evidence="3" type="ORF">NCTC13163_02211</name>
</gene>
<keyword evidence="1" id="KW-0472">Membrane</keyword>
<keyword evidence="1" id="KW-1133">Transmembrane helix</keyword>
<evidence type="ECO:0000313" key="3">
    <source>
        <dbReference type="EMBL" id="STO08833.1"/>
    </source>
</evidence>
<dbReference type="PANTHER" id="PTHR36834:SF1">
    <property type="entry name" value="INTEGRAL MEMBRANE PROTEIN"/>
    <property type="match status" value="1"/>
</dbReference>
<evidence type="ECO:0000313" key="4">
    <source>
        <dbReference type="Proteomes" id="UP000254060"/>
    </source>
</evidence>
<evidence type="ECO:0000259" key="2">
    <source>
        <dbReference type="Pfam" id="PF04892"/>
    </source>
</evidence>
<feature type="transmembrane region" description="Helical" evidence="1">
    <location>
        <begin position="6"/>
        <end position="25"/>
    </location>
</feature>
<dbReference type="Proteomes" id="UP000254060">
    <property type="component" value="Unassembled WGS sequence"/>
</dbReference>
<protein>
    <submittedName>
        <fullName evidence="3">VanZ like family</fullName>
    </submittedName>
</protein>
<dbReference type="InterPro" id="IPR006976">
    <property type="entry name" value="VanZ-like"/>
</dbReference>
<dbReference type="AlphaFoldDB" id="A0A377FX13"/>
<sequence>MYIAIPVFTLIGIIGWGIYFLIDLYKHRFTNLWRRAFIHSSIVYMIVVVHLTIGYLQFPAQTLMIDRVQLVPFRFVYDWYMVSMRGSWFFWNSVKLTTYNFLLLIPLGIYLTSLYKLRPRRGLVLVILTTVVIELTQLVLTKFGFIDRGFNVDDLLLNSLGGWFGLWIGSLISNRSQANSYKRKTA</sequence>
<dbReference type="PANTHER" id="PTHR36834">
    <property type="entry name" value="MEMBRANE PROTEIN-RELATED"/>
    <property type="match status" value="1"/>
</dbReference>
<reference evidence="3 4" key="1">
    <citation type="submission" date="2018-06" db="EMBL/GenBank/DDBJ databases">
        <authorList>
            <consortium name="Pathogen Informatics"/>
            <person name="Doyle S."/>
        </authorList>
    </citation>
    <scope>NUCLEOTIDE SEQUENCE [LARGE SCALE GENOMIC DNA]</scope>
    <source>
        <strain evidence="3 4">NCTC13163</strain>
    </source>
</reference>
<dbReference type="STRING" id="1397694.GCA_000702585_02699"/>
<feature type="domain" description="VanZ-like" evidence="2">
    <location>
        <begin position="42"/>
        <end position="171"/>
    </location>
</feature>
<proteinExistence type="predicted"/>
<name>A0A377FX13_9BACL</name>
<evidence type="ECO:0000256" key="1">
    <source>
        <dbReference type="SAM" id="Phobius"/>
    </source>
</evidence>
<accession>A0A377FX13</accession>
<feature type="transmembrane region" description="Helical" evidence="1">
    <location>
        <begin position="88"/>
        <end position="111"/>
    </location>
</feature>
<feature type="transmembrane region" description="Helical" evidence="1">
    <location>
        <begin position="37"/>
        <end position="58"/>
    </location>
</feature>
<keyword evidence="1" id="KW-0812">Transmembrane</keyword>
<dbReference type="OrthoDB" id="4822551at2"/>